<dbReference type="GO" id="GO:0016020">
    <property type="term" value="C:membrane"/>
    <property type="evidence" value="ECO:0007669"/>
    <property type="project" value="TreeGrafter"/>
</dbReference>
<organism evidence="2 3">
    <name type="scientific">Rotaria socialis</name>
    <dbReference type="NCBI Taxonomy" id="392032"/>
    <lineage>
        <taxon>Eukaryota</taxon>
        <taxon>Metazoa</taxon>
        <taxon>Spiralia</taxon>
        <taxon>Gnathifera</taxon>
        <taxon>Rotifera</taxon>
        <taxon>Eurotatoria</taxon>
        <taxon>Bdelloidea</taxon>
        <taxon>Philodinida</taxon>
        <taxon>Philodinidae</taxon>
        <taxon>Rotaria</taxon>
    </lineage>
</organism>
<dbReference type="PANTHER" id="PTHR12358:SF112">
    <property type="entry name" value="LD11247P-RELATED"/>
    <property type="match status" value="1"/>
</dbReference>
<dbReference type="GO" id="GO:0005737">
    <property type="term" value="C:cytoplasm"/>
    <property type="evidence" value="ECO:0007669"/>
    <property type="project" value="TreeGrafter"/>
</dbReference>
<evidence type="ECO:0000313" key="2">
    <source>
        <dbReference type="EMBL" id="CAF4712184.1"/>
    </source>
</evidence>
<dbReference type="SUPFAM" id="SSF111331">
    <property type="entry name" value="NAD kinase/diacylglycerol kinase-like"/>
    <property type="match status" value="1"/>
</dbReference>
<dbReference type="GO" id="GO:0001727">
    <property type="term" value="F:lipid kinase activity"/>
    <property type="evidence" value="ECO:0007669"/>
    <property type="project" value="TreeGrafter"/>
</dbReference>
<feature type="domain" description="DAGKc" evidence="1">
    <location>
        <begin position="102"/>
        <end position="177"/>
    </location>
</feature>
<dbReference type="InterPro" id="IPR016064">
    <property type="entry name" value="NAD/diacylglycerol_kinase_sf"/>
</dbReference>
<name>A0A821J310_9BILA</name>
<feature type="non-terminal residue" evidence="2">
    <location>
        <position position="203"/>
    </location>
</feature>
<dbReference type="Gene3D" id="3.40.50.10330">
    <property type="entry name" value="Probable inorganic polyphosphate/atp-NAD kinase, domain 1"/>
    <property type="match status" value="1"/>
</dbReference>
<dbReference type="InterPro" id="IPR050187">
    <property type="entry name" value="Lipid_Phosphate_FormReg"/>
</dbReference>
<dbReference type="PANTHER" id="PTHR12358">
    <property type="entry name" value="SPHINGOSINE KINASE"/>
    <property type="match status" value="1"/>
</dbReference>
<dbReference type="AlphaFoldDB" id="A0A821J310"/>
<evidence type="ECO:0000259" key="1">
    <source>
        <dbReference type="PROSITE" id="PS50146"/>
    </source>
</evidence>
<dbReference type="PROSITE" id="PS50146">
    <property type="entry name" value="DAGK"/>
    <property type="match status" value="1"/>
</dbReference>
<reference evidence="2" key="1">
    <citation type="submission" date="2021-02" db="EMBL/GenBank/DDBJ databases">
        <authorList>
            <person name="Nowell W R."/>
        </authorList>
    </citation>
    <scope>NUCLEOTIDE SEQUENCE</scope>
</reference>
<dbReference type="EMBL" id="CAJOBP010035829">
    <property type="protein sequence ID" value="CAF4712184.1"/>
    <property type="molecule type" value="Genomic_DNA"/>
</dbReference>
<proteinExistence type="predicted"/>
<dbReference type="GO" id="GO:0046512">
    <property type="term" value="P:sphingosine biosynthetic process"/>
    <property type="evidence" value="ECO:0007669"/>
    <property type="project" value="TreeGrafter"/>
</dbReference>
<dbReference type="Pfam" id="PF00781">
    <property type="entry name" value="DAGK_cat"/>
    <property type="match status" value="1"/>
</dbReference>
<evidence type="ECO:0000313" key="3">
    <source>
        <dbReference type="Proteomes" id="UP000663873"/>
    </source>
</evidence>
<protein>
    <recommendedName>
        <fullName evidence="1">DAGKc domain-containing protein</fullName>
    </recommendedName>
</protein>
<dbReference type="InterPro" id="IPR017438">
    <property type="entry name" value="ATP-NAD_kinase_N"/>
</dbReference>
<keyword evidence="3" id="KW-1185">Reference proteome</keyword>
<accession>A0A821J310</accession>
<sequence>RTIKNNTQVIPIEDIYGCLCMKDNRNSIRCHLNLYLYSLQKASGATLPFSKKSNLQRSQLLLTYAKFNDFESNFGAVTRWHQSLKRAIYLKQNLPLDIVTTKRDKRALVFINPAGGAGKAYRLVMEYVVGVWSEAEFTYHMIVTEYAGHAREFVRSIQLADWTGIVVASGDGLLYEVNNFQRAIKVNFFLSKHFLSMKDCQWT</sequence>
<comment type="caution">
    <text evidence="2">The sequence shown here is derived from an EMBL/GenBank/DDBJ whole genome shotgun (WGS) entry which is preliminary data.</text>
</comment>
<dbReference type="InterPro" id="IPR001206">
    <property type="entry name" value="Diacylglycerol_kinase_cat_dom"/>
</dbReference>
<feature type="non-terminal residue" evidence="2">
    <location>
        <position position="1"/>
    </location>
</feature>
<dbReference type="Proteomes" id="UP000663873">
    <property type="component" value="Unassembled WGS sequence"/>
</dbReference>
<gene>
    <name evidence="2" type="ORF">UJA718_LOCUS36799</name>
</gene>